<reference evidence="3" key="1">
    <citation type="submission" date="2017-09" db="EMBL/GenBank/DDBJ databases">
        <title>Depth-based differentiation of microbial function through sediment-hosted aquifers and enrichment of novel symbionts in the deep terrestrial subsurface.</title>
        <authorList>
            <person name="Probst A.J."/>
            <person name="Ladd B."/>
            <person name="Jarett J.K."/>
            <person name="Geller-Mcgrath D.E."/>
            <person name="Sieber C.M.K."/>
            <person name="Emerson J.B."/>
            <person name="Anantharaman K."/>
            <person name="Thomas B.C."/>
            <person name="Malmstrom R."/>
            <person name="Stieglmeier M."/>
            <person name="Klingl A."/>
            <person name="Woyke T."/>
            <person name="Ryan C.M."/>
            <person name="Banfield J.F."/>
        </authorList>
    </citation>
    <scope>NUCLEOTIDE SEQUENCE [LARGE SCALE GENOMIC DNA]</scope>
</reference>
<evidence type="ECO:0000313" key="2">
    <source>
        <dbReference type="EMBL" id="PIY70966.1"/>
    </source>
</evidence>
<accession>A0A2M7QG83</accession>
<keyword evidence="1" id="KW-0472">Membrane</keyword>
<sequence length="65" mass="8200">MHIFKTWTFRWWEIGLVKLCLISLGIILAIYFYNYFVGLLWLWWILFIVTTIYFIVRWIKEEHNK</sequence>
<keyword evidence="1" id="KW-1133">Transmembrane helix</keyword>
<dbReference type="Proteomes" id="UP000230344">
    <property type="component" value="Unassembled WGS sequence"/>
</dbReference>
<organism evidence="2 3">
    <name type="scientific">Candidatus Roizmanbacteria bacterium CG_4_10_14_0_8_um_filter_35_28</name>
    <dbReference type="NCBI Taxonomy" id="1974827"/>
    <lineage>
        <taxon>Bacteria</taxon>
        <taxon>Candidatus Roizmaniibacteriota</taxon>
    </lineage>
</organism>
<comment type="caution">
    <text evidence="2">The sequence shown here is derived from an EMBL/GenBank/DDBJ whole genome shotgun (WGS) entry which is preliminary data.</text>
</comment>
<dbReference type="EMBL" id="PFLH01000050">
    <property type="protein sequence ID" value="PIY70966.1"/>
    <property type="molecule type" value="Genomic_DNA"/>
</dbReference>
<proteinExistence type="predicted"/>
<protein>
    <submittedName>
        <fullName evidence="2">Uncharacterized protein</fullName>
    </submittedName>
</protein>
<name>A0A2M7QG83_9BACT</name>
<gene>
    <name evidence="2" type="ORF">COY88_02800</name>
</gene>
<evidence type="ECO:0000256" key="1">
    <source>
        <dbReference type="SAM" id="Phobius"/>
    </source>
</evidence>
<feature type="transmembrane region" description="Helical" evidence="1">
    <location>
        <begin position="39"/>
        <end position="59"/>
    </location>
</feature>
<keyword evidence="1" id="KW-0812">Transmembrane</keyword>
<evidence type="ECO:0000313" key="3">
    <source>
        <dbReference type="Proteomes" id="UP000230344"/>
    </source>
</evidence>
<dbReference type="AlphaFoldDB" id="A0A2M7QG83"/>
<feature type="transmembrane region" description="Helical" evidence="1">
    <location>
        <begin position="12"/>
        <end position="33"/>
    </location>
</feature>